<keyword evidence="3" id="KW-0378">Hydrolase</keyword>
<keyword evidence="2" id="KW-0479">Metal-binding</keyword>
<dbReference type="InterPro" id="IPR028090">
    <property type="entry name" value="JAB_dom_prok"/>
</dbReference>
<dbReference type="Gene3D" id="3.40.140.10">
    <property type="entry name" value="Cytidine Deaminase, domain 2"/>
    <property type="match status" value="1"/>
</dbReference>
<keyword evidence="4" id="KW-0862">Zinc</keyword>
<dbReference type="PANTHER" id="PTHR34858">
    <property type="entry name" value="CYSO-CYSTEINE PEPTIDASE"/>
    <property type="match status" value="1"/>
</dbReference>
<evidence type="ECO:0000256" key="2">
    <source>
        <dbReference type="ARBA" id="ARBA00022723"/>
    </source>
</evidence>
<dbReference type="HOGENOM" id="CLU_116765_3_0_7"/>
<organism evidence="7 8">
    <name type="scientific">Entotheonella factor</name>
    <dbReference type="NCBI Taxonomy" id="1429438"/>
    <lineage>
        <taxon>Bacteria</taxon>
        <taxon>Pseudomonadati</taxon>
        <taxon>Nitrospinota/Tectimicrobiota group</taxon>
        <taxon>Candidatus Tectimicrobiota</taxon>
        <taxon>Candidatus Entotheonellia</taxon>
        <taxon>Candidatus Entotheonellales</taxon>
        <taxon>Candidatus Entotheonellaceae</taxon>
        <taxon>Candidatus Entotheonella</taxon>
    </lineage>
</organism>
<dbReference type="AlphaFoldDB" id="W4L7Q1"/>
<proteinExistence type="predicted"/>
<dbReference type="InterPro" id="IPR051929">
    <property type="entry name" value="VirAsm_ModProt"/>
</dbReference>
<dbReference type="GO" id="GO:0006508">
    <property type="term" value="P:proteolysis"/>
    <property type="evidence" value="ECO:0007669"/>
    <property type="project" value="UniProtKB-KW"/>
</dbReference>
<evidence type="ECO:0000256" key="5">
    <source>
        <dbReference type="ARBA" id="ARBA00023049"/>
    </source>
</evidence>
<dbReference type="Pfam" id="PF14464">
    <property type="entry name" value="Prok-JAB"/>
    <property type="match status" value="1"/>
</dbReference>
<name>W4L7Q1_ENTF1</name>
<dbReference type="GO" id="GO:0008235">
    <property type="term" value="F:metalloexopeptidase activity"/>
    <property type="evidence" value="ECO:0007669"/>
    <property type="project" value="TreeGrafter"/>
</dbReference>
<evidence type="ECO:0000256" key="1">
    <source>
        <dbReference type="ARBA" id="ARBA00022670"/>
    </source>
</evidence>
<evidence type="ECO:0000256" key="4">
    <source>
        <dbReference type="ARBA" id="ARBA00022833"/>
    </source>
</evidence>
<comment type="caution">
    <text evidence="7">The sequence shown here is derived from an EMBL/GenBank/DDBJ whole genome shotgun (WGS) entry which is preliminary data.</text>
</comment>
<reference evidence="7 8" key="1">
    <citation type="journal article" date="2014" name="Nature">
        <title>An environmental bacterial taxon with a large and distinct metabolic repertoire.</title>
        <authorList>
            <person name="Wilson M.C."/>
            <person name="Mori T."/>
            <person name="Ruckert C."/>
            <person name="Uria A.R."/>
            <person name="Helf M.J."/>
            <person name="Takada K."/>
            <person name="Gernert C."/>
            <person name="Steffens U.A."/>
            <person name="Heycke N."/>
            <person name="Schmitt S."/>
            <person name="Rinke C."/>
            <person name="Helfrich E.J."/>
            <person name="Brachmann A.O."/>
            <person name="Gurgui C."/>
            <person name="Wakimoto T."/>
            <person name="Kracht M."/>
            <person name="Crusemann M."/>
            <person name="Hentschel U."/>
            <person name="Abe I."/>
            <person name="Matsunaga S."/>
            <person name="Kalinowski J."/>
            <person name="Takeyama H."/>
            <person name="Piel J."/>
        </authorList>
    </citation>
    <scope>NUCLEOTIDE SEQUENCE [LARGE SCALE GENOMIC DNA]</scope>
    <source>
        <strain evidence="8">TSY1</strain>
    </source>
</reference>
<evidence type="ECO:0000313" key="7">
    <source>
        <dbReference type="EMBL" id="ETW93705.1"/>
    </source>
</evidence>
<dbReference type="PANTHER" id="PTHR34858:SF1">
    <property type="entry name" value="CYSO-CYSTEINE PEPTIDASE"/>
    <property type="match status" value="1"/>
</dbReference>
<keyword evidence="1" id="KW-0645">Protease</keyword>
<dbReference type="EMBL" id="AZHW01001187">
    <property type="protein sequence ID" value="ETW93705.1"/>
    <property type="molecule type" value="Genomic_DNA"/>
</dbReference>
<dbReference type="GO" id="GO:0008270">
    <property type="term" value="F:zinc ion binding"/>
    <property type="evidence" value="ECO:0007669"/>
    <property type="project" value="TreeGrafter"/>
</dbReference>
<evidence type="ECO:0000313" key="8">
    <source>
        <dbReference type="Proteomes" id="UP000019141"/>
    </source>
</evidence>
<evidence type="ECO:0000259" key="6">
    <source>
        <dbReference type="Pfam" id="PF14464"/>
    </source>
</evidence>
<keyword evidence="5" id="KW-0482">Metalloprotease</keyword>
<gene>
    <name evidence="7" type="ORF">ETSY1_38045</name>
</gene>
<protein>
    <recommendedName>
        <fullName evidence="6">JAB domain-containing protein</fullName>
    </recommendedName>
</protein>
<evidence type="ECO:0000256" key="3">
    <source>
        <dbReference type="ARBA" id="ARBA00022801"/>
    </source>
</evidence>
<dbReference type="Proteomes" id="UP000019141">
    <property type="component" value="Unassembled WGS sequence"/>
</dbReference>
<keyword evidence="8" id="KW-1185">Reference proteome</keyword>
<dbReference type="SUPFAM" id="SSF102712">
    <property type="entry name" value="JAB1/MPN domain"/>
    <property type="match status" value="1"/>
</dbReference>
<accession>W4L7Q1</accession>
<feature type="domain" description="JAB" evidence="6">
    <location>
        <begin position="17"/>
        <end position="120"/>
    </location>
</feature>
<sequence>MPYNAVADGPLPELAPHVLQDIYAHARETYPEECCGLLMGANDSTAIDEVRRCVNEQNRYHELDPERFPRTAQEAYFLGGKDLRFLMESLGSSRPVKVIYHSHPDVGAYFSDEDTRAALGREPDETAEPQYPVDHIVIDAQPDHIAGAKLFRWSTSERTFVQAAEYTGERS</sequence>